<dbReference type="Proteomes" id="UP000541470">
    <property type="component" value="Unassembled WGS sequence"/>
</dbReference>
<dbReference type="RefSeq" id="WP_169587292.1">
    <property type="nucleotide sequence ID" value="NZ_JABBGK010000001.1"/>
</dbReference>
<dbReference type="InterPro" id="IPR013416">
    <property type="entry name" value="CHP02587_IM"/>
</dbReference>
<organism evidence="2 3">
    <name type="scientific">Rhizobium terricola</name>
    <dbReference type="NCBI Taxonomy" id="2728849"/>
    <lineage>
        <taxon>Bacteria</taxon>
        <taxon>Pseudomonadati</taxon>
        <taxon>Pseudomonadota</taxon>
        <taxon>Alphaproteobacteria</taxon>
        <taxon>Hyphomicrobiales</taxon>
        <taxon>Rhizobiaceae</taxon>
        <taxon>Rhizobium/Agrobacterium group</taxon>
        <taxon>Rhizobium</taxon>
    </lineage>
</organism>
<evidence type="ECO:0000313" key="3">
    <source>
        <dbReference type="Proteomes" id="UP000541470"/>
    </source>
</evidence>
<dbReference type="EMBL" id="JABBGK010000001">
    <property type="protein sequence ID" value="NML73176.1"/>
    <property type="molecule type" value="Genomic_DNA"/>
</dbReference>
<keyword evidence="1" id="KW-1133">Transmembrane helix</keyword>
<reference evidence="2 3" key="1">
    <citation type="submission" date="2020-04" db="EMBL/GenBank/DDBJ databases">
        <title>Rhizobium sp. S-51 isolated from soil.</title>
        <authorList>
            <person name="Dahal R.H."/>
        </authorList>
    </citation>
    <scope>NUCLEOTIDE SEQUENCE [LARGE SCALE GENOMIC DNA]</scope>
    <source>
        <strain evidence="2 3">S-51</strain>
    </source>
</reference>
<feature type="transmembrane region" description="Helical" evidence="1">
    <location>
        <begin position="57"/>
        <end position="76"/>
    </location>
</feature>
<dbReference type="NCBIfam" id="TIGR02587">
    <property type="entry name" value="TIGR02587 family membrane protein"/>
    <property type="match status" value="1"/>
</dbReference>
<gene>
    <name evidence="2" type="ORF">HHL25_03450</name>
</gene>
<feature type="transmembrane region" description="Helical" evidence="1">
    <location>
        <begin position="162"/>
        <end position="181"/>
    </location>
</feature>
<feature type="transmembrane region" description="Helical" evidence="1">
    <location>
        <begin position="268"/>
        <end position="288"/>
    </location>
</feature>
<keyword evidence="1" id="KW-0812">Transmembrane</keyword>
<keyword evidence="1" id="KW-0472">Membrane</keyword>
<proteinExistence type="predicted"/>
<keyword evidence="3" id="KW-1185">Reference proteome</keyword>
<evidence type="ECO:0000256" key="1">
    <source>
        <dbReference type="SAM" id="Phobius"/>
    </source>
</evidence>
<accession>A0A7Y0ATG2</accession>
<feature type="transmembrane region" description="Helical" evidence="1">
    <location>
        <begin position="193"/>
        <end position="213"/>
    </location>
</feature>
<dbReference type="InterPro" id="IPR024464">
    <property type="entry name" value="DUF2391"/>
</dbReference>
<evidence type="ECO:0000313" key="2">
    <source>
        <dbReference type="EMBL" id="NML73176.1"/>
    </source>
</evidence>
<sequence length="289" mass="31507">MTWTAEGKEPDLRQTEAASTFLTGIGRGIAGALLFALPMLMTMEMWELGFYIAREKLLLLMLLNLPLLVMLSHRIGFEETFGWREDLRDAIVAYGIGITASAAILFLFRILVPDMPANEMIGKIAIQSVPASIGAMLGRSQLTREEDGDCESPDPRELKTSYGGELFLMAVGALFLSLNVAPTEEMILLSYKMTAGHALATVFVSILVMHGFVYAVSFEGGHELSPQTPWWHALIRFTLPGYLIALLIALFSLWIFERLGGAALTPTLFGVIVLAFPAAVGAAAARLIL</sequence>
<protein>
    <submittedName>
        <fullName evidence="2">TIGR02587 family membrane protein</fullName>
    </submittedName>
</protein>
<comment type="caution">
    <text evidence="2">The sequence shown here is derived from an EMBL/GenBank/DDBJ whole genome shotgun (WGS) entry which is preliminary data.</text>
</comment>
<dbReference type="Pfam" id="PF09622">
    <property type="entry name" value="DUF2391"/>
    <property type="match status" value="1"/>
</dbReference>
<name>A0A7Y0ATG2_9HYPH</name>
<feature type="transmembrane region" description="Helical" evidence="1">
    <location>
        <begin position="233"/>
        <end position="256"/>
    </location>
</feature>
<feature type="transmembrane region" description="Helical" evidence="1">
    <location>
        <begin position="91"/>
        <end position="112"/>
    </location>
</feature>
<dbReference type="AlphaFoldDB" id="A0A7Y0ATG2"/>
<feature type="transmembrane region" description="Helical" evidence="1">
    <location>
        <begin position="17"/>
        <end position="37"/>
    </location>
</feature>